<reference evidence="5" key="2">
    <citation type="journal article" date="2021" name="PeerJ">
        <title>Extensive microbial diversity within the chicken gut microbiome revealed by metagenomics and culture.</title>
        <authorList>
            <person name="Gilroy R."/>
            <person name="Ravi A."/>
            <person name="Getino M."/>
            <person name="Pursley I."/>
            <person name="Horton D.L."/>
            <person name="Alikhan N.F."/>
            <person name="Baker D."/>
            <person name="Gharbi K."/>
            <person name="Hall N."/>
            <person name="Watson M."/>
            <person name="Adriaenssens E.M."/>
            <person name="Foster-Nyarko E."/>
            <person name="Jarju S."/>
            <person name="Secka A."/>
            <person name="Antonio M."/>
            <person name="Oren A."/>
            <person name="Chaudhuri R.R."/>
            <person name="La Ragione R."/>
            <person name="Hildebrand F."/>
            <person name="Pallen M.J."/>
        </authorList>
    </citation>
    <scope>NUCLEOTIDE SEQUENCE</scope>
    <source>
        <strain evidence="5">4920</strain>
    </source>
</reference>
<dbReference type="Pfam" id="PF07940">
    <property type="entry name" value="Hepar_II_III_C"/>
    <property type="match status" value="1"/>
</dbReference>
<dbReference type="SUPFAM" id="SSF49899">
    <property type="entry name" value="Concanavalin A-like lectins/glucanases"/>
    <property type="match status" value="1"/>
</dbReference>
<evidence type="ECO:0000259" key="4">
    <source>
        <dbReference type="Pfam" id="PF07940"/>
    </source>
</evidence>
<dbReference type="InterPro" id="IPR013320">
    <property type="entry name" value="ConA-like_dom_sf"/>
</dbReference>
<protein>
    <submittedName>
        <fullName evidence="5">Heparinase II/III family protein</fullName>
    </submittedName>
</protein>
<dbReference type="PANTHER" id="PTHR38045:SF1">
    <property type="entry name" value="HEPARINASE II_III-LIKE PROTEIN"/>
    <property type="match status" value="1"/>
</dbReference>
<gene>
    <name evidence="5" type="ORF">IAC74_04805</name>
</gene>
<evidence type="ECO:0000256" key="1">
    <source>
        <dbReference type="ARBA" id="ARBA00004196"/>
    </source>
</evidence>
<sequence length="976" mass="107566">MKNWRKKVLGSGIAFFALCLLLCSGVSGAGVNELWFDFEDASYIAGQTPAMPGFSLNEKESDGGSIVIGQENAGGSSNQYLELSKTVLAAQSSNDVYIQTSTAYDVTLRTQISFKIRSTSANGNISIAFRDDNSNAGNGTVELLSFNNASGLITYGKEYAGSVKESFLPTEWTEIAIDMNILEDNIKIYRDGALKATLTGVKTNTEKLKNYNYTSCSLRFQEYGSGGAGAVTTYALDDIHFSLSDSFDSRFAISGKALYKTIDGNTRELDSLKTGSLTASAAVENLSQTNQSVRLAAAVYDNAGTMTGVFFSAPKTLASGENATLTAQFELDSLNEGDYVKLLLFEGNDSLAPLTHAKTYTQSEYTQPFAEEILHDLKEYSPNNAHPRLLMTQDKLAFLRTACKTQEPYRTWYASVKKDADKLLNSTSFPSYDDSDELRLQSAETAADRMMKLAFVYSIEGSEDYVEQLVKEIENCANWPDWNPKHFLDTAALIRGTALAYDWCYDYWQQPENAAQKETLVNALVNMGLVQAQKAFNGTATVDDWWTTTDNNWSFVCNGGVALGALALGDEEEYADLCGYVLEQGLRAIERSIVHFAPDGAWYEGPGYWHYTVRYMSMYFCALQTATGTDYGYLSSEGIDKTAHFAIGVTGQNNTVNLNDATEGTLTPPELFYLAAQFGDTTAAKYRYYQLQTQNRTPSIHDLLWYDPALIGDGSLEDMQLDFAFRDIELMTFRNEYFTDQVFFAALHGGKNGINHGHIDAGNFVYEANGVRWAIDLGGDNYNLPGYFNNSNVTNGRWIYYRNRGEGHNTIILNPNTDPSKPADQPLDTTATISSYTPGDNVGAGEIDMQPIYGQYTDSAVRSLRLDKLTGRCDITDTLEFKAGTTNDLYWFMHTKATIQIADDGRSAVLEQSGKKLYVYITQGEGTFEAVAAKPLESSPNPDGQNANGNIRKLQIHIPDASGSFNLQVTLSPVEL</sequence>
<comment type="caution">
    <text evidence="5">The sequence shown here is derived from an EMBL/GenBank/DDBJ whole genome shotgun (WGS) entry which is preliminary data.</text>
</comment>
<evidence type="ECO:0000256" key="2">
    <source>
        <dbReference type="SAM" id="MobiDB-lite"/>
    </source>
</evidence>
<proteinExistence type="predicted"/>
<feature type="compositionally biased region" description="Polar residues" evidence="2">
    <location>
        <begin position="827"/>
        <end position="838"/>
    </location>
</feature>
<feature type="chain" id="PRO_5039565182" evidence="3">
    <location>
        <begin position="30"/>
        <end position="976"/>
    </location>
</feature>
<dbReference type="AlphaFoldDB" id="A0A9D1SZM7"/>
<dbReference type="Gene3D" id="1.50.10.100">
    <property type="entry name" value="Chondroitin AC/alginate lyase"/>
    <property type="match status" value="1"/>
</dbReference>
<name>A0A9D1SZM7_9FIRM</name>
<dbReference type="GO" id="GO:0016829">
    <property type="term" value="F:lyase activity"/>
    <property type="evidence" value="ECO:0007669"/>
    <property type="project" value="InterPro"/>
</dbReference>
<evidence type="ECO:0000256" key="3">
    <source>
        <dbReference type="SAM" id="SignalP"/>
    </source>
</evidence>
<dbReference type="PANTHER" id="PTHR38045">
    <property type="entry name" value="CHROMOSOME 1, WHOLE GENOME SHOTGUN SEQUENCE"/>
    <property type="match status" value="1"/>
</dbReference>
<reference evidence="5" key="1">
    <citation type="submission" date="2020-10" db="EMBL/GenBank/DDBJ databases">
        <authorList>
            <person name="Gilroy R."/>
        </authorList>
    </citation>
    <scope>NUCLEOTIDE SEQUENCE</scope>
    <source>
        <strain evidence="5">4920</strain>
    </source>
</reference>
<evidence type="ECO:0000313" key="5">
    <source>
        <dbReference type="EMBL" id="HIV02873.1"/>
    </source>
</evidence>
<organism evidence="5 6">
    <name type="scientific">Candidatus Aphodoplasma excrementigallinarum</name>
    <dbReference type="NCBI Taxonomy" id="2840673"/>
    <lineage>
        <taxon>Bacteria</taxon>
        <taxon>Bacillati</taxon>
        <taxon>Bacillota</taxon>
        <taxon>Clostridia</taxon>
        <taxon>Eubacteriales</taxon>
        <taxon>Candidatus Aphodoplasma</taxon>
    </lineage>
</organism>
<keyword evidence="3" id="KW-0732">Signal</keyword>
<comment type="subcellular location">
    <subcellularLocation>
        <location evidence="1">Cell envelope</location>
    </subcellularLocation>
</comment>
<dbReference type="EMBL" id="DVOF01000139">
    <property type="protein sequence ID" value="HIV02873.1"/>
    <property type="molecule type" value="Genomic_DNA"/>
</dbReference>
<feature type="domain" description="Heparinase II/III-like C-terminal" evidence="4">
    <location>
        <begin position="723"/>
        <end position="929"/>
    </location>
</feature>
<dbReference type="InterPro" id="IPR008929">
    <property type="entry name" value="Chondroitin_lyas"/>
</dbReference>
<feature type="signal peptide" evidence="3">
    <location>
        <begin position="1"/>
        <end position="29"/>
    </location>
</feature>
<accession>A0A9D1SZM7</accession>
<feature type="region of interest" description="Disordered" evidence="2">
    <location>
        <begin position="815"/>
        <end position="844"/>
    </location>
</feature>
<dbReference type="InterPro" id="IPR012480">
    <property type="entry name" value="Hepar_II_III_C"/>
</dbReference>
<evidence type="ECO:0000313" key="6">
    <source>
        <dbReference type="Proteomes" id="UP000886743"/>
    </source>
</evidence>
<dbReference type="GO" id="GO:0030313">
    <property type="term" value="C:cell envelope"/>
    <property type="evidence" value="ECO:0007669"/>
    <property type="project" value="UniProtKB-SubCell"/>
</dbReference>
<dbReference type="Gene3D" id="2.70.98.70">
    <property type="match status" value="1"/>
</dbReference>
<dbReference type="SUPFAM" id="SSF48230">
    <property type="entry name" value="Chondroitin AC/alginate lyase"/>
    <property type="match status" value="1"/>
</dbReference>
<dbReference type="Proteomes" id="UP000886743">
    <property type="component" value="Unassembled WGS sequence"/>
</dbReference>